<keyword evidence="4" id="KW-1185">Reference proteome</keyword>
<evidence type="ECO:0000256" key="2">
    <source>
        <dbReference type="HAMAP-Rule" id="MF_01477"/>
    </source>
</evidence>
<keyword evidence="2" id="KW-0810">Translation regulation</keyword>
<evidence type="ECO:0000313" key="3">
    <source>
        <dbReference type="EMBL" id="TKZ32878.1"/>
    </source>
</evidence>
<dbReference type="EMBL" id="SJDU01000253">
    <property type="protein sequence ID" value="TKZ32878.1"/>
    <property type="molecule type" value="Genomic_DNA"/>
</dbReference>
<comment type="function">
    <text evidence="2">Functions as a ribosomal silencing factor. Interacts with ribosomal protein uL14 (rplN), blocking formation of intersubunit bridge B8. Prevents association of the 30S and 50S ribosomal subunits and the formation of functional ribosomes, thus repressing translation.</text>
</comment>
<comment type="subunit">
    <text evidence="2">Interacts with ribosomal protein uL14 (rplN).</text>
</comment>
<sequence length="143" mass="16633">MNENRANKKINKKFIDREKAKDITLKAAKILDDKKLEEIKVLDLDNITSLSDFFILATASSSPQMKAGADAVYKELKEEGILPYSENENTSESLWHLSDYGFLVIHIFTKEGREYYDLDKLWLEAKEIEFNNNLNNKKNKKEK</sequence>
<evidence type="ECO:0000313" key="4">
    <source>
        <dbReference type="Proteomes" id="UP000310168"/>
    </source>
</evidence>
<comment type="similarity">
    <text evidence="1 2">Belongs to the Iojap/RsfS family.</text>
</comment>
<comment type="subcellular location">
    <subcellularLocation>
        <location evidence="2">Cytoplasm</location>
    </subcellularLocation>
</comment>
<keyword evidence="2" id="KW-0678">Repressor</keyword>
<dbReference type="Pfam" id="PF02410">
    <property type="entry name" value="RsfS"/>
    <property type="match status" value="1"/>
</dbReference>
<dbReference type="HAMAP" id="MF_01477">
    <property type="entry name" value="Iojap_RsfS"/>
    <property type="match status" value="1"/>
</dbReference>
<dbReference type="Gene3D" id="3.30.460.10">
    <property type="entry name" value="Beta Polymerase, domain 2"/>
    <property type="match status" value="1"/>
</dbReference>
<dbReference type="PANTHER" id="PTHR21043:SF0">
    <property type="entry name" value="MITOCHONDRIAL ASSEMBLY OF RIBOSOMAL LARGE SUBUNIT PROTEIN 1"/>
    <property type="match status" value="1"/>
</dbReference>
<name>A0ABY2TPQ0_9SPIR</name>
<accession>A0ABY2TPQ0</accession>
<dbReference type="SUPFAM" id="SSF81301">
    <property type="entry name" value="Nucleotidyltransferase"/>
    <property type="match status" value="1"/>
</dbReference>
<proteinExistence type="inferred from homology"/>
<protein>
    <recommendedName>
        <fullName evidence="2">Ribosomal silencing factor RsfS</fullName>
    </recommendedName>
</protein>
<dbReference type="NCBIfam" id="TIGR00090">
    <property type="entry name" value="rsfS_iojap_ybeB"/>
    <property type="match status" value="1"/>
</dbReference>
<dbReference type="InterPro" id="IPR043519">
    <property type="entry name" value="NT_sf"/>
</dbReference>
<dbReference type="Proteomes" id="UP000310168">
    <property type="component" value="Unassembled WGS sequence"/>
</dbReference>
<comment type="caution">
    <text evidence="3">The sequence shown here is derived from an EMBL/GenBank/DDBJ whole genome shotgun (WGS) entry which is preliminary data.</text>
</comment>
<evidence type="ECO:0000256" key="1">
    <source>
        <dbReference type="ARBA" id="ARBA00010574"/>
    </source>
</evidence>
<dbReference type="InterPro" id="IPR004394">
    <property type="entry name" value="Iojap/RsfS/C7orf30"/>
</dbReference>
<dbReference type="PANTHER" id="PTHR21043">
    <property type="entry name" value="IOJAP SUPERFAMILY ORTHOLOG"/>
    <property type="match status" value="1"/>
</dbReference>
<gene>
    <name evidence="2 3" type="primary">rsfS</name>
    <name evidence="3" type="ORF">EZH24_08925</name>
</gene>
<keyword evidence="2" id="KW-0963">Cytoplasm</keyword>
<organism evidence="3 4">
    <name type="scientific">Brachyspira catarrhinii</name>
    <dbReference type="NCBI Taxonomy" id="2528966"/>
    <lineage>
        <taxon>Bacteria</taxon>
        <taxon>Pseudomonadati</taxon>
        <taxon>Spirochaetota</taxon>
        <taxon>Spirochaetia</taxon>
        <taxon>Brachyspirales</taxon>
        <taxon>Brachyspiraceae</taxon>
        <taxon>Brachyspira</taxon>
    </lineage>
</organism>
<reference evidence="3 4" key="1">
    <citation type="journal article" date="2019" name="Anaerobe">
        <title>Brachyspira catarrhinii sp. nov., an anaerobic intestinal spirochaete isolated from vervet monkeys may have been misidentified as Brachyspira aalborgi in previous studies.</title>
        <authorList>
            <person name="Phillips N.D."/>
            <person name="La T."/>
            <person name="Hampson D.J."/>
        </authorList>
    </citation>
    <scope>NUCLEOTIDE SEQUENCE [LARGE SCALE GENOMIC DNA]</scope>
    <source>
        <strain evidence="3 4">Z12</strain>
    </source>
</reference>